<dbReference type="GO" id="GO:0072583">
    <property type="term" value="P:clathrin-dependent endocytosis"/>
    <property type="evidence" value="ECO:0007669"/>
    <property type="project" value="InterPro"/>
</dbReference>
<evidence type="ECO:0000256" key="1">
    <source>
        <dbReference type="ARBA" id="ARBA00004496"/>
    </source>
</evidence>
<dbReference type="Pfam" id="PF07651">
    <property type="entry name" value="ANTH"/>
    <property type="match status" value="1"/>
</dbReference>
<dbReference type="GO" id="GO:0048268">
    <property type="term" value="P:clathrin coat assembly"/>
    <property type="evidence" value="ECO:0007669"/>
    <property type="project" value="InterPro"/>
</dbReference>
<dbReference type="Gene3D" id="1.25.40.90">
    <property type="match status" value="1"/>
</dbReference>
<dbReference type="SUPFAM" id="SSF89009">
    <property type="entry name" value="GAT-like domain"/>
    <property type="match status" value="1"/>
</dbReference>
<comment type="caution">
    <text evidence="5">The sequence shown here is derived from an EMBL/GenBank/DDBJ whole genome shotgun (WGS) entry which is preliminary data.</text>
</comment>
<dbReference type="PANTHER" id="PTHR22951">
    <property type="entry name" value="CLATHRIN ASSEMBLY PROTEIN"/>
    <property type="match status" value="1"/>
</dbReference>
<protein>
    <submittedName>
        <fullName evidence="5">13522_t:CDS:1</fullName>
    </submittedName>
</protein>
<sequence length="470" mass="52350">MERAVRGATKSKSAAPKEKYLQVLLAATSDDALEEIFTTLHYRVREHSWSIVFKSLIVIHILIRQGAGNKALSYLLSKPTTMNVSKFRDKSGSHHVEQTKNIHAYAAYLEERVAAYRELKLDFLKERSQSGTSGSRLRRLTVAKGLLREVKILQRQLGALLKCKVFLDEVDNEVTLTAFRLLVKDLLELFQVVNEGVINVLEQYVEMSLVDAKDALEIYRTFVKQTELVVDYLSVARKLQSALGMSIPNLKHAPVSMTVFLEEYINDPDFEKNRQEYKLSKNSADTKKVKDKTVTTTSSPTTTATATRKSVDLNKSTNEVVSSENITNSMAIFVQDTNPFRSLYSQSSTTNSSTSAPIGTIGTSISPQLNQTNPFTAITTTNNTATTIDNNQLFPLGATTDSNPFRRFTRSLSFNAPQPAIATFSGSPSSFPDSNTSSIVPYQPFHANTMPFRTPTQHRQSAANIFSAEY</sequence>
<feature type="domain" description="ENTH" evidence="4">
    <location>
        <begin position="1"/>
        <end position="123"/>
    </location>
</feature>
<dbReference type="CDD" id="cd16988">
    <property type="entry name" value="ANTH_N_YAP180"/>
    <property type="match status" value="1"/>
</dbReference>
<dbReference type="GO" id="GO:0006900">
    <property type="term" value="P:vesicle budding from membrane"/>
    <property type="evidence" value="ECO:0007669"/>
    <property type="project" value="TreeGrafter"/>
</dbReference>
<dbReference type="PROSITE" id="PS50942">
    <property type="entry name" value="ENTH"/>
    <property type="match status" value="1"/>
</dbReference>
<evidence type="ECO:0000259" key="4">
    <source>
        <dbReference type="PROSITE" id="PS50942"/>
    </source>
</evidence>
<accession>A0A9N8V8J7</accession>
<dbReference type="Gene3D" id="1.20.58.150">
    <property type="entry name" value="ANTH domain"/>
    <property type="match status" value="1"/>
</dbReference>
<dbReference type="GO" id="GO:0005546">
    <property type="term" value="F:phosphatidylinositol-4,5-bisphosphate binding"/>
    <property type="evidence" value="ECO:0007669"/>
    <property type="project" value="TreeGrafter"/>
</dbReference>
<dbReference type="OrthoDB" id="44015at2759"/>
<evidence type="ECO:0000313" key="5">
    <source>
        <dbReference type="EMBL" id="CAG8441550.1"/>
    </source>
</evidence>
<feature type="region of interest" description="Disordered" evidence="3">
    <location>
        <begin position="284"/>
        <end position="307"/>
    </location>
</feature>
<feature type="region of interest" description="Disordered" evidence="3">
    <location>
        <begin position="449"/>
        <end position="470"/>
    </location>
</feature>
<feature type="compositionally biased region" description="Basic and acidic residues" evidence="3">
    <location>
        <begin position="284"/>
        <end position="293"/>
    </location>
</feature>
<keyword evidence="6" id="KW-1185">Reference proteome</keyword>
<dbReference type="FunFam" id="1.20.58.150:FF:000004">
    <property type="entry name" value="ENTH domain protein"/>
    <property type="match status" value="1"/>
</dbReference>
<proteinExistence type="predicted"/>
<dbReference type="GO" id="GO:0005545">
    <property type="term" value="F:1-phosphatidylinositol binding"/>
    <property type="evidence" value="ECO:0007669"/>
    <property type="project" value="InterPro"/>
</dbReference>
<organism evidence="5 6">
    <name type="scientific">Ambispora gerdemannii</name>
    <dbReference type="NCBI Taxonomy" id="144530"/>
    <lineage>
        <taxon>Eukaryota</taxon>
        <taxon>Fungi</taxon>
        <taxon>Fungi incertae sedis</taxon>
        <taxon>Mucoromycota</taxon>
        <taxon>Glomeromycotina</taxon>
        <taxon>Glomeromycetes</taxon>
        <taxon>Archaeosporales</taxon>
        <taxon>Ambisporaceae</taxon>
        <taxon>Ambispora</taxon>
    </lineage>
</organism>
<dbReference type="InterPro" id="IPR013809">
    <property type="entry name" value="ENTH"/>
</dbReference>
<dbReference type="InterPro" id="IPR011417">
    <property type="entry name" value="ANTH_dom"/>
</dbReference>
<reference evidence="5" key="1">
    <citation type="submission" date="2021-06" db="EMBL/GenBank/DDBJ databases">
        <authorList>
            <person name="Kallberg Y."/>
            <person name="Tangrot J."/>
            <person name="Rosling A."/>
        </authorList>
    </citation>
    <scope>NUCLEOTIDE SEQUENCE</scope>
    <source>
        <strain evidence="5">MT106</strain>
    </source>
</reference>
<evidence type="ECO:0000313" key="6">
    <source>
        <dbReference type="Proteomes" id="UP000789831"/>
    </source>
</evidence>
<dbReference type="GO" id="GO:0032050">
    <property type="term" value="F:clathrin heavy chain binding"/>
    <property type="evidence" value="ECO:0007669"/>
    <property type="project" value="TreeGrafter"/>
</dbReference>
<feature type="compositionally biased region" description="Low complexity" evidence="3">
    <location>
        <begin position="294"/>
        <end position="307"/>
    </location>
</feature>
<dbReference type="InterPro" id="IPR014712">
    <property type="entry name" value="ANTH_dom_sf"/>
</dbReference>
<feature type="compositionally biased region" description="Polar residues" evidence="3">
    <location>
        <begin position="454"/>
        <end position="464"/>
    </location>
</feature>
<evidence type="ECO:0000256" key="3">
    <source>
        <dbReference type="SAM" id="MobiDB-lite"/>
    </source>
</evidence>
<dbReference type="GO" id="GO:0005905">
    <property type="term" value="C:clathrin-coated pit"/>
    <property type="evidence" value="ECO:0007669"/>
    <property type="project" value="TreeGrafter"/>
</dbReference>
<dbReference type="SUPFAM" id="SSF48464">
    <property type="entry name" value="ENTH/VHS domain"/>
    <property type="match status" value="1"/>
</dbReference>
<dbReference type="PANTHER" id="PTHR22951:SF5">
    <property type="entry name" value="PHOSPHATIDYLINOSITOL-BINDING CLATHRIN ASSEMBLY PROTEIN LAP"/>
    <property type="match status" value="1"/>
</dbReference>
<dbReference type="GO" id="GO:0000149">
    <property type="term" value="F:SNARE binding"/>
    <property type="evidence" value="ECO:0007669"/>
    <property type="project" value="TreeGrafter"/>
</dbReference>
<dbReference type="InterPro" id="IPR008942">
    <property type="entry name" value="ENTH_VHS"/>
</dbReference>
<name>A0A9N8V8J7_9GLOM</name>
<dbReference type="InterPro" id="IPR045192">
    <property type="entry name" value="AP180-like"/>
</dbReference>
<dbReference type="EMBL" id="CAJVPL010000071">
    <property type="protein sequence ID" value="CAG8441550.1"/>
    <property type="molecule type" value="Genomic_DNA"/>
</dbReference>
<keyword evidence="2" id="KW-0963">Cytoplasm</keyword>
<dbReference type="GO" id="GO:0030136">
    <property type="term" value="C:clathrin-coated vesicle"/>
    <property type="evidence" value="ECO:0007669"/>
    <property type="project" value="InterPro"/>
</dbReference>
<dbReference type="Proteomes" id="UP000789831">
    <property type="component" value="Unassembled WGS sequence"/>
</dbReference>
<dbReference type="AlphaFoldDB" id="A0A9N8V8J7"/>
<comment type="subcellular location">
    <subcellularLocation>
        <location evidence="1">Cytoplasm</location>
    </subcellularLocation>
</comment>
<dbReference type="SMART" id="SM00273">
    <property type="entry name" value="ENTH"/>
    <property type="match status" value="1"/>
</dbReference>
<gene>
    <name evidence="5" type="ORF">AGERDE_LOCUS1105</name>
</gene>
<evidence type="ECO:0000256" key="2">
    <source>
        <dbReference type="ARBA" id="ARBA00022490"/>
    </source>
</evidence>